<gene>
    <name evidence="1" type="ORF">HZU44_10695</name>
</gene>
<evidence type="ECO:0000313" key="1">
    <source>
        <dbReference type="EMBL" id="QLK00463.1"/>
    </source>
</evidence>
<sequence>MILGKPASVVDADAVAYDSVLGISMSELRSHKPDYFWYCHEHDHFSQVVVVEAKGTTSGVRRTVAQLARGVEQVLVPSQIPGVPMRRIVVGAGFRGRRIWAYAVEVGEPDISTRQDAVAVIREREKAVPARGRRQFDKDDAAYFATVDAAVAAREVLIEDQVRLHNFAGQPVTRNTTRADSQAARARIRTLEPVYAQGATFRCESTRIPLSQQMLHVRTGVADELIIPLEELAGRDLTARRSSYRRGRDGHGYWLVPAETADGRELEAVTSPDGCMLSVSVE</sequence>
<dbReference type="AlphaFoldDB" id="A0A7D6CBE3"/>
<dbReference type="EMBL" id="CP058905">
    <property type="protein sequence ID" value="QLK00463.1"/>
    <property type="molecule type" value="Genomic_DNA"/>
</dbReference>
<organism evidence="1">
    <name type="scientific">Micromonospora carbonacea</name>
    <dbReference type="NCBI Taxonomy" id="47853"/>
    <lineage>
        <taxon>Bacteria</taxon>
        <taxon>Bacillati</taxon>
        <taxon>Actinomycetota</taxon>
        <taxon>Actinomycetes</taxon>
        <taxon>Micromonosporales</taxon>
        <taxon>Micromonosporaceae</taxon>
        <taxon>Micromonospora</taxon>
    </lineage>
</organism>
<reference evidence="1" key="1">
    <citation type="submission" date="2020-08" db="EMBL/GenBank/DDBJ databases">
        <title>A bifunctional nitrone conjugated secondary metabolite targeting the ribosome.</title>
        <authorList>
            <person name="Limbrick E.M."/>
            <person name="Graf M."/>
            <person name="Derewacz D.K."/>
            <person name="Nguyen F."/>
            <person name="Spraggins J.M."/>
            <person name="Wieland M."/>
            <person name="Ynigez-Gutierrez A.E."/>
            <person name="Reisman B.J."/>
            <person name="Zinshteyn B."/>
            <person name="McCulloch K."/>
            <person name="Iverson T.M."/>
            <person name="Green R."/>
            <person name="Wilson D.N."/>
            <person name="Bachmann B.O."/>
        </authorList>
    </citation>
    <scope>NUCLEOTIDE SEQUENCE</scope>
    <source>
        <strain evidence="1">Africana</strain>
    </source>
</reference>
<proteinExistence type="predicted"/>
<protein>
    <submittedName>
        <fullName evidence="1">Uncharacterized protein</fullName>
    </submittedName>
</protein>
<name>A0A7D6CBE3_9ACTN</name>
<accession>A0A7D6CBE3</accession>